<name>A0A6C0AWA0_9ZZZZ</name>
<accession>A0A6C0AWA0</accession>
<sequence>MKTEVFEDTNIIIGENAQENWDLLDKNENYLWFHLKSFPSCHVILETEEPTNEMIVKAASLCKLYTKYRNVPNLKINYTPIKNIKKAEKVGSVTFNSNRKVLDIKL</sequence>
<dbReference type="InterPro" id="IPR008532">
    <property type="entry name" value="NFACT_RNA-bd"/>
</dbReference>
<proteinExistence type="predicted"/>
<dbReference type="Pfam" id="PF05670">
    <property type="entry name" value="NFACT-R_1"/>
    <property type="match status" value="1"/>
</dbReference>
<protein>
    <recommendedName>
        <fullName evidence="1">NFACT RNA-binding domain-containing protein</fullName>
    </recommendedName>
</protein>
<reference evidence="2" key="1">
    <citation type="journal article" date="2020" name="Nature">
        <title>Giant virus diversity and host interactions through global metagenomics.</title>
        <authorList>
            <person name="Schulz F."/>
            <person name="Roux S."/>
            <person name="Paez-Espino D."/>
            <person name="Jungbluth S."/>
            <person name="Walsh D.A."/>
            <person name="Denef V.J."/>
            <person name="McMahon K.D."/>
            <person name="Konstantinidis K.T."/>
            <person name="Eloe-Fadrosh E.A."/>
            <person name="Kyrpides N.C."/>
            <person name="Woyke T."/>
        </authorList>
    </citation>
    <scope>NUCLEOTIDE SEQUENCE</scope>
    <source>
        <strain evidence="2">GVMAG-S-ERX555965-48</strain>
    </source>
</reference>
<dbReference type="AlphaFoldDB" id="A0A6C0AWA0"/>
<organism evidence="2">
    <name type="scientific">viral metagenome</name>
    <dbReference type="NCBI Taxonomy" id="1070528"/>
    <lineage>
        <taxon>unclassified sequences</taxon>
        <taxon>metagenomes</taxon>
        <taxon>organismal metagenomes</taxon>
    </lineage>
</organism>
<feature type="domain" description="NFACT RNA-binding" evidence="1">
    <location>
        <begin position="7"/>
        <end position="93"/>
    </location>
</feature>
<dbReference type="EMBL" id="MN738771">
    <property type="protein sequence ID" value="QHS84042.1"/>
    <property type="molecule type" value="Genomic_DNA"/>
</dbReference>
<evidence type="ECO:0000259" key="1">
    <source>
        <dbReference type="Pfam" id="PF05670"/>
    </source>
</evidence>
<evidence type="ECO:0000313" key="2">
    <source>
        <dbReference type="EMBL" id="QHS84042.1"/>
    </source>
</evidence>